<name>A0ABU6BKT6_9BACL</name>
<evidence type="ECO:0000313" key="3">
    <source>
        <dbReference type="Proteomes" id="UP000029267"/>
    </source>
</evidence>
<keyword evidence="3" id="KW-1185">Reference proteome</keyword>
<dbReference type="EMBL" id="JPYA02000006">
    <property type="protein sequence ID" value="MEB3752497.1"/>
    <property type="molecule type" value="Genomic_DNA"/>
</dbReference>
<evidence type="ECO:0000313" key="2">
    <source>
        <dbReference type="EMBL" id="MEB3752497.1"/>
    </source>
</evidence>
<evidence type="ECO:0000256" key="1">
    <source>
        <dbReference type="SAM" id="Coils"/>
    </source>
</evidence>
<comment type="caution">
    <text evidence="2">The sequence shown here is derived from an EMBL/GenBank/DDBJ whole genome shotgun (WGS) entry which is preliminary data.</text>
</comment>
<accession>A0ABU6BKT6</accession>
<sequence length="167" mass="19594">MDDNFKKISQSQQNIKKVFEDLNLSDRLKFTYPESLTNYQISDQFNATVNRMREIQQRLAEQKEREKQEELEYRKAVLSALQGIEKNTAFLSEVTLLLQKNIENQDELFQLLVEIMEIMKSKTNEEAESKYRKIMRKIGEFTADIGTIQTLYGIGQAVFNAFQSLHN</sequence>
<organism evidence="2 3">
    <name type="scientific">Geobacillus icigianus</name>
    <dbReference type="NCBI Taxonomy" id="1430331"/>
    <lineage>
        <taxon>Bacteria</taxon>
        <taxon>Bacillati</taxon>
        <taxon>Bacillota</taxon>
        <taxon>Bacilli</taxon>
        <taxon>Bacillales</taxon>
        <taxon>Anoxybacillaceae</taxon>
        <taxon>Geobacillus</taxon>
    </lineage>
</organism>
<gene>
    <name evidence="2" type="ORF">EP10_003412</name>
</gene>
<proteinExistence type="predicted"/>
<dbReference type="Proteomes" id="UP000029267">
    <property type="component" value="Unassembled WGS sequence"/>
</dbReference>
<keyword evidence="1" id="KW-0175">Coiled coil</keyword>
<protein>
    <submittedName>
        <fullName evidence="2">Uncharacterized protein</fullName>
    </submittedName>
</protein>
<dbReference type="RefSeq" id="WP_324699484.1">
    <property type="nucleotide sequence ID" value="NZ_JPYA02000006.1"/>
</dbReference>
<reference evidence="2 3" key="1">
    <citation type="journal article" date="2014" name="Genome Announc.">
        <title>Draft Genome Sequence of Geobacillus icigianus Strain G1w1T Isolated from Hot Springs in the Valley of Geysers, Kamchatka (Russian Federation).</title>
        <authorList>
            <person name="Bryanskaya A.V."/>
            <person name="Rozanov A.S."/>
            <person name="Logacheva M.D."/>
            <person name="Kotenko A.V."/>
            <person name="Peltek S.E."/>
        </authorList>
    </citation>
    <scope>NUCLEOTIDE SEQUENCE [LARGE SCALE GENOMIC DNA]</scope>
    <source>
        <strain evidence="2 3">G1w1</strain>
    </source>
</reference>
<feature type="coiled-coil region" evidence="1">
    <location>
        <begin position="45"/>
        <end position="72"/>
    </location>
</feature>